<dbReference type="EMBL" id="VOGW01000041">
    <property type="protein sequence ID" value="TWV55578.1"/>
    <property type="molecule type" value="Genomic_DNA"/>
</dbReference>
<feature type="compositionally biased region" description="Low complexity" evidence="1">
    <location>
        <begin position="192"/>
        <end position="204"/>
    </location>
</feature>
<dbReference type="AlphaFoldDB" id="A0A5C6K1J8"/>
<feature type="region of interest" description="Disordered" evidence="1">
    <location>
        <begin position="58"/>
        <end position="117"/>
    </location>
</feature>
<evidence type="ECO:0000256" key="1">
    <source>
        <dbReference type="SAM" id="MobiDB-lite"/>
    </source>
</evidence>
<feature type="compositionally biased region" description="Basic residues" evidence="1">
    <location>
        <begin position="152"/>
        <end position="163"/>
    </location>
</feature>
<feature type="compositionally biased region" description="Low complexity" evidence="1">
    <location>
        <begin position="102"/>
        <end position="111"/>
    </location>
</feature>
<keyword evidence="3" id="KW-1185">Reference proteome</keyword>
<protein>
    <submittedName>
        <fullName evidence="2">Uncharacterized protein</fullName>
    </submittedName>
</protein>
<feature type="compositionally biased region" description="Basic and acidic residues" evidence="1">
    <location>
        <begin position="136"/>
        <end position="151"/>
    </location>
</feature>
<organism evidence="2 3">
    <name type="scientific">Streptomyces misionensis</name>
    <dbReference type="NCBI Taxonomy" id="67331"/>
    <lineage>
        <taxon>Bacteria</taxon>
        <taxon>Bacillati</taxon>
        <taxon>Actinomycetota</taxon>
        <taxon>Actinomycetes</taxon>
        <taxon>Kitasatosporales</taxon>
        <taxon>Streptomycetaceae</taxon>
        <taxon>Streptomyces</taxon>
    </lineage>
</organism>
<reference evidence="2" key="1">
    <citation type="journal article" date="2019" name="Microbiol. Resour. Announc.">
        <title>Draft Genomic Sequences of Streptomyces misionensis and Streptomyces albidoflavus, bacteria applied for phytopathogen biocontrol.</title>
        <authorList>
            <person name="Pylro V."/>
            <person name="Dias A."/>
            <person name="Andreote F."/>
            <person name="Varani A."/>
            <person name="Andreote C."/>
            <person name="Bernardo E."/>
            <person name="Martins T."/>
        </authorList>
    </citation>
    <scope>NUCLEOTIDE SEQUENCE [LARGE SCALE GENOMIC DNA]</scope>
    <source>
        <strain evidence="2">66</strain>
    </source>
</reference>
<proteinExistence type="predicted"/>
<feature type="compositionally biased region" description="Basic residues" evidence="1">
    <location>
        <begin position="58"/>
        <end position="75"/>
    </location>
</feature>
<dbReference type="Proteomes" id="UP000320481">
    <property type="component" value="Unassembled WGS sequence"/>
</dbReference>
<evidence type="ECO:0000313" key="3">
    <source>
        <dbReference type="Proteomes" id="UP000320481"/>
    </source>
</evidence>
<dbReference type="SUPFAM" id="SSF50129">
    <property type="entry name" value="GroES-like"/>
    <property type="match status" value="1"/>
</dbReference>
<sequence length="292" mass="30949">MDAVGAGVSGRRAGRRVGLGHLGGHCGACELCRRGDSVHCADQPVLGDSQDRRLRRIRRRAYHRSGRGARGRAGRRTGSADVRGPHGAPRAADVGRGRRRPYVPGYGRAGRAPWAGALGGRPAVRRLAAQRLGPAHRGDRNCRRDRADAPRRRAARQARRAARALRGPSAAPPTGGPRPAGPGRLGRHRADAALPAGRPPAGRRTCGSGRRPSLGVRWLGAEHRSTTLTRRPSSIRRASDSPGRVTSSRSFGHPFRSLAMSIPCEGGTHGRPVPPSSLSAPPGDRAFTGICR</sequence>
<comment type="caution">
    <text evidence="2">The sequence shown here is derived from an EMBL/GenBank/DDBJ whole genome shotgun (WGS) entry which is preliminary data.</text>
</comment>
<name>A0A5C6K1J8_9ACTN</name>
<gene>
    <name evidence="2" type="ORF">FRZ03_07375</name>
</gene>
<accession>A0A5C6K1J8</accession>
<dbReference type="InterPro" id="IPR011032">
    <property type="entry name" value="GroES-like_sf"/>
</dbReference>
<dbReference type="Gene3D" id="3.90.180.10">
    <property type="entry name" value="Medium-chain alcohol dehydrogenases, catalytic domain"/>
    <property type="match status" value="1"/>
</dbReference>
<dbReference type="RefSeq" id="WP_146464398.1">
    <property type="nucleotide sequence ID" value="NZ_VOGW01000041.1"/>
</dbReference>
<evidence type="ECO:0000313" key="2">
    <source>
        <dbReference type="EMBL" id="TWV55578.1"/>
    </source>
</evidence>
<feature type="compositionally biased region" description="Pro residues" evidence="1">
    <location>
        <begin position="170"/>
        <end position="180"/>
    </location>
</feature>
<feature type="region of interest" description="Disordered" evidence="1">
    <location>
        <begin position="130"/>
        <end position="292"/>
    </location>
</feature>